<feature type="transmembrane region" description="Helical" evidence="9">
    <location>
        <begin position="89"/>
        <end position="107"/>
    </location>
</feature>
<keyword evidence="6 9" id="KW-0472">Membrane</keyword>
<comment type="subcellular location">
    <subcellularLocation>
        <location evidence="1">Cell membrane</location>
        <topology evidence="1">Multi-pass membrane protein</topology>
    </subcellularLocation>
</comment>
<dbReference type="Pfam" id="PF00001">
    <property type="entry name" value="7tm_1"/>
    <property type="match status" value="1"/>
</dbReference>
<organism evidence="11 12">
    <name type="scientific">Strigamia maritima</name>
    <name type="common">European centipede</name>
    <name type="synonym">Geophilus maritimus</name>
    <dbReference type="NCBI Taxonomy" id="126957"/>
    <lineage>
        <taxon>Eukaryota</taxon>
        <taxon>Metazoa</taxon>
        <taxon>Ecdysozoa</taxon>
        <taxon>Arthropoda</taxon>
        <taxon>Myriapoda</taxon>
        <taxon>Chilopoda</taxon>
        <taxon>Pleurostigmophora</taxon>
        <taxon>Geophilomorpha</taxon>
        <taxon>Linotaeniidae</taxon>
        <taxon>Strigamia</taxon>
    </lineage>
</organism>
<keyword evidence="4 8" id="KW-0812">Transmembrane</keyword>
<dbReference type="PROSITE" id="PS00237">
    <property type="entry name" value="G_PROTEIN_RECEP_F1_1"/>
    <property type="match status" value="1"/>
</dbReference>
<dbReference type="GO" id="GO:0042277">
    <property type="term" value="F:peptide binding"/>
    <property type="evidence" value="ECO:0007669"/>
    <property type="project" value="TreeGrafter"/>
</dbReference>
<evidence type="ECO:0000256" key="6">
    <source>
        <dbReference type="ARBA" id="ARBA00023136"/>
    </source>
</evidence>
<dbReference type="Gene3D" id="1.20.1070.10">
    <property type="entry name" value="Rhodopsin 7-helix transmembrane proteins"/>
    <property type="match status" value="1"/>
</dbReference>
<protein>
    <recommendedName>
        <fullName evidence="10">G-protein coupled receptors family 1 profile domain-containing protein</fullName>
    </recommendedName>
</protein>
<keyword evidence="3" id="KW-1003">Cell membrane</keyword>
<evidence type="ECO:0000256" key="2">
    <source>
        <dbReference type="ARBA" id="ARBA00010663"/>
    </source>
</evidence>
<feature type="transmembrane region" description="Helical" evidence="9">
    <location>
        <begin position="127"/>
        <end position="147"/>
    </location>
</feature>
<keyword evidence="8" id="KW-0297">G-protein coupled receptor</keyword>
<evidence type="ECO:0000256" key="5">
    <source>
        <dbReference type="ARBA" id="ARBA00022989"/>
    </source>
</evidence>
<feature type="transmembrane region" description="Helical" evidence="9">
    <location>
        <begin position="287"/>
        <end position="309"/>
    </location>
</feature>
<dbReference type="InterPro" id="IPR000276">
    <property type="entry name" value="GPCR_Rhodpsn"/>
</dbReference>
<evidence type="ECO:0000256" key="9">
    <source>
        <dbReference type="SAM" id="Phobius"/>
    </source>
</evidence>
<evidence type="ECO:0000256" key="1">
    <source>
        <dbReference type="ARBA" id="ARBA00004651"/>
    </source>
</evidence>
<feature type="transmembrane region" description="Helical" evidence="9">
    <location>
        <begin position="168"/>
        <end position="190"/>
    </location>
</feature>
<dbReference type="HOGENOM" id="CLU_009579_15_2_1"/>
<dbReference type="PhylomeDB" id="T1J812"/>
<dbReference type="GO" id="GO:0004930">
    <property type="term" value="F:G protein-coupled receptor activity"/>
    <property type="evidence" value="ECO:0007669"/>
    <property type="project" value="UniProtKB-KW"/>
</dbReference>
<dbReference type="eggNOG" id="KOG3656">
    <property type="taxonomic scope" value="Eukaryota"/>
</dbReference>
<dbReference type="PANTHER" id="PTHR24241:SF190">
    <property type="entry name" value="CARDIOACCELERATORY PEPTIDE RECEPTOR-LIKE PROTEIN"/>
    <property type="match status" value="1"/>
</dbReference>
<dbReference type="SMART" id="SM01381">
    <property type="entry name" value="7TM_GPCR_Srsx"/>
    <property type="match status" value="1"/>
</dbReference>
<evidence type="ECO:0000313" key="12">
    <source>
        <dbReference type="Proteomes" id="UP000014500"/>
    </source>
</evidence>
<dbReference type="EnsemblMetazoa" id="SMAR009828-RA">
    <property type="protein sequence ID" value="SMAR009828-PA"/>
    <property type="gene ID" value="SMAR009828"/>
</dbReference>
<dbReference type="OMA" id="KMNASSC"/>
<dbReference type="SUPFAM" id="SSF81321">
    <property type="entry name" value="Family A G protein-coupled receptor-like"/>
    <property type="match status" value="1"/>
</dbReference>
<dbReference type="PROSITE" id="PS50262">
    <property type="entry name" value="G_PROTEIN_RECEP_F1_2"/>
    <property type="match status" value="1"/>
</dbReference>
<feature type="domain" description="G-protein coupled receptors family 1 profile" evidence="10">
    <location>
        <begin position="68"/>
        <end position="345"/>
    </location>
</feature>
<evidence type="ECO:0000313" key="11">
    <source>
        <dbReference type="EnsemblMetazoa" id="SMAR009828-PA"/>
    </source>
</evidence>
<keyword evidence="5 9" id="KW-1133">Transmembrane helix</keyword>
<reference evidence="11" key="2">
    <citation type="submission" date="2015-02" db="UniProtKB">
        <authorList>
            <consortium name="EnsemblMetazoa"/>
        </authorList>
    </citation>
    <scope>IDENTIFICATION</scope>
</reference>
<dbReference type="PRINTS" id="PR00237">
    <property type="entry name" value="GPCRRHODOPSN"/>
</dbReference>
<sequence length="374" mass="43523">MNDCTAAPASNSCTHPIMDWNLTSSEMTFSEQIRPNLSLTLPLHLTFTRDSLIRVSVYGILFVVAAVGNLTVLITLLKNRRRRSRINMMILHLAVADLIVTFIMIPLEMGWRLTVQWVAGEVACRTFLFLRAFGLYLSSMVLVCVSLDRYFAILHPLKVNDAQRRGKIMLLFAWTISILCSVPQSVVFHVQRHPDYPFFEQCVTFNSFPTDNHELAYNMFCMLAMYGVPLLVIVFVYTRILCEISNKSRETRDELERDGRIRGRFRLRRSDMTNIERARARTLRMTIIIVIAFIWCWTPYFVMTMWYMFDRESATQVNQNSVDERLQESLFMFAVSNSCVNPLVYGSYAVNFRREYTRCLCCKKNLRRKTPVPA</sequence>
<evidence type="ECO:0000256" key="7">
    <source>
        <dbReference type="ARBA" id="ARBA00023170"/>
    </source>
</evidence>
<accession>T1J812</accession>
<evidence type="ECO:0000256" key="8">
    <source>
        <dbReference type="RuleBase" id="RU000688"/>
    </source>
</evidence>
<name>T1J812_STRMM</name>
<feature type="transmembrane region" description="Helical" evidence="9">
    <location>
        <begin position="55"/>
        <end position="77"/>
    </location>
</feature>
<evidence type="ECO:0000259" key="10">
    <source>
        <dbReference type="PROSITE" id="PS50262"/>
    </source>
</evidence>
<dbReference type="EMBL" id="JH431945">
    <property type="status" value="NOT_ANNOTATED_CDS"/>
    <property type="molecule type" value="Genomic_DNA"/>
</dbReference>
<dbReference type="STRING" id="126957.T1J812"/>
<dbReference type="AlphaFoldDB" id="T1J812"/>
<reference evidence="12" key="1">
    <citation type="submission" date="2011-05" db="EMBL/GenBank/DDBJ databases">
        <authorList>
            <person name="Richards S.R."/>
            <person name="Qu J."/>
            <person name="Jiang H."/>
            <person name="Jhangiani S.N."/>
            <person name="Agravi P."/>
            <person name="Goodspeed R."/>
            <person name="Gross S."/>
            <person name="Mandapat C."/>
            <person name="Jackson L."/>
            <person name="Mathew T."/>
            <person name="Pu L."/>
            <person name="Thornton R."/>
            <person name="Saada N."/>
            <person name="Wilczek-Boney K.B."/>
            <person name="Lee S."/>
            <person name="Kovar C."/>
            <person name="Wu Y."/>
            <person name="Scherer S.E."/>
            <person name="Worley K.C."/>
            <person name="Muzny D.M."/>
            <person name="Gibbs R."/>
        </authorList>
    </citation>
    <scope>NUCLEOTIDE SEQUENCE</scope>
    <source>
        <strain evidence="12">Brora</strain>
    </source>
</reference>
<keyword evidence="7 8" id="KW-0675">Receptor</keyword>
<proteinExistence type="inferred from homology"/>
<dbReference type="PANTHER" id="PTHR24241">
    <property type="entry name" value="NEUROPEPTIDE RECEPTOR-RELATED G-PROTEIN COUPLED RECEPTOR"/>
    <property type="match status" value="1"/>
</dbReference>
<dbReference type="Proteomes" id="UP000014500">
    <property type="component" value="Unassembled WGS sequence"/>
</dbReference>
<dbReference type="GO" id="GO:0005886">
    <property type="term" value="C:plasma membrane"/>
    <property type="evidence" value="ECO:0007669"/>
    <property type="project" value="UniProtKB-SubCell"/>
</dbReference>
<feature type="transmembrane region" description="Helical" evidence="9">
    <location>
        <begin position="329"/>
        <end position="348"/>
    </location>
</feature>
<dbReference type="InterPro" id="IPR017452">
    <property type="entry name" value="GPCR_Rhodpsn_7TM"/>
</dbReference>
<comment type="similarity">
    <text evidence="2 8">Belongs to the G-protein coupled receptor 1 family.</text>
</comment>
<dbReference type="CDD" id="cd15382">
    <property type="entry name" value="7tmA_AKHR"/>
    <property type="match status" value="1"/>
</dbReference>
<evidence type="ECO:0000256" key="4">
    <source>
        <dbReference type="ARBA" id="ARBA00022692"/>
    </source>
</evidence>
<dbReference type="GO" id="GO:0032870">
    <property type="term" value="P:cellular response to hormone stimulus"/>
    <property type="evidence" value="ECO:0007669"/>
    <property type="project" value="TreeGrafter"/>
</dbReference>
<keyword evidence="8" id="KW-0807">Transducer</keyword>
<keyword evidence="12" id="KW-1185">Reference proteome</keyword>
<feature type="transmembrane region" description="Helical" evidence="9">
    <location>
        <begin position="215"/>
        <end position="237"/>
    </location>
</feature>
<evidence type="ECO:0000256" key="3">
    <source>
        <dbReference type="ARBA" id="ARBA00022475"/>
    </source>
</evidence>